<evidence type="ECO:0000313" key="1">
    <source>
        <dbReference type="EMBL" id="TQV74951.1"/>
    </source>
</evidence>
<keyword evidence="2" id="KW-1185">Reference proteome</keyword>
<sequence length="114" mass="13747">MVYFKELLLDKLALNDWELIKTDDNTDWWLESYWKLRSVRQNYGLEIYVLFLVEPDYFGEEKEKAVWSIGASDRVPLTKPNNEGFINTFFIKGKLKEIICDFMNKLHKYRNNEL</sequence>
<organism evidence="1 2">
    <name type="scientific">Aliikangiella marina</name>
    <dbReference type="NCBI Taxonomy" id="1712262"/>
    <lineage>
        <taxon>Bacteria</taxon>
        <taxon>Pseudomonadati</taxon>
        <taxon>Pseudomonadota</taxon>
        <taxon>Gammaproteobacteria</taxon>
        <taxon>Oceanospirillales</taxon>
        <taxon>Pleioneaceae</taxon>
        <taxon>Aliikangiella</taxon>
    </lineage>
</organism>
<dbReference type="EMBL" id="VIKR01000002">
    <property type="protein sequence ID" value="TQV74951.1"/>
    <property type="molecule type" value="Genomic_DNA"/>
</dbReference>
<gene>
    <name evidence="1" type="ORF">FLL45_08385</name>
</gene>
<accession>A0A545TCN1</accession>
<reference evidence="1 2" key="1">
    <citation type="submission" date="2019-06" db="EMBL/GenBank/DDBJ databases">
        <title>Draft genome of Aliikangiella marina GYP-15.</title>
        <authorList>
            <person name="Wang G."/>
        </authorList>
    </citation>
    <scope>NUCLEOTIDE SEQUENCE [LARGE SCALE GENOMIC DNA]</scope>
    <source>
        <strain evidence="1 2">GYP-15</strain>
    </source>
</reference>
<dbReference type="RefSeq" id="WP_142941569.1">
    <property type="nucleotide sequence ID" value="NZ_VIKR01000002.1"/>
</dbReference>
<dbReference type="Proteomes" id="UP000317839">
    <property type="component" value="Unassembled WGS sequence"/>
</dbReference>
<comment type="caution">
    <text evidence="1">The sequence shown here is derived from an EMBL/GenBank/DDBJ whole genome shotgun (WGS) entry which is preliminary data.</text>
</comment>
<dbReference type="AlphaFoldDB" id="A0A545TCN1"/>
<name>A0A545TCN1_9GAMM</name>
<evidence type="ECO:0000313" key="2">
    <source>
        <dbReference type="Proteomes" id="UP000317839"/>
    </source>
</evidence>
<proteinExistence type="predicted"/>
<protein>
    <submittedName>
        <fullName evidence="1">Uncharacterized protein</fullName>
    </submittedName>
</protein>